<reference evidence="2 3" key="1">
    <citation type="submission" date="2024-04" db="EMBL/GenBank/DDBJ databases">
        <title>Phyllosticta paracitricarpa is synonymous to the EU quarantine fungus P. citricarpa based on phylogenomic analyses.</title>
        <authorList>
            <consortium name="Lawrence Berkeley National Laboratory"/>
            <person name="Van Ingen-Buijs V.A."/>
            <person name="Van Westerhoven A.C."/>
            <person name="Haridas S."/>
            <person name="Skiadas P."/>
            <person name="Martin F."/>
            <person name="Groenewald J.Z."/>
            <person name="Crous P.W."/>
            <person name="Seidl M.F."/>
        </authorList>
    </citation>
    <scope>NUCLEOTIDE SEQUENCE [LARGE SCALE GENOMIC DNA]</scope>
    <source>
        <strain evidence="2 3">CBS 123371</strain>
    </source>
</reference>
<feature type="compositionally biased region" description="Low complexity" evidence="1">
    <location>
        <begin position="135"/>
        <end position="150"/>
    </location>
</feature>
<evidence type="ECO:0000313" key="3">
    <source>
        <dbReference type="Proteomes" id="UP001363622"/>
    </source>
</evidence>
<dbReference type="Proteomes" id="UP001363622">
    <property type="component" value="Unassembled WGS sequence"/>
</dbReference>
<accession>A0ABR1KSV2</accession>
<evidence type="ECO:0000256" key="1">
    <source>
        <dbReference type="SAM" id="MobiDB-lite"/>
    </source>
</evidence>
<proteinExistence type="predicted"/>
<feature type="compositionally biased region" description="Low complexity" evidence="1">
    <location>
        <begin position="385"/>
        <end position="396"/>
    </location>
</feature>
<feature type="compositionally biased region" description="Polar residues" evidence="1">
    <location>
        <begin position="283"/>
        <end position="292"/>
    </location>
</feature>
<comment type="caution">
    <text evidence="2">The sequence shown here is derived from an EMBL/GenBank/DDBJ whole genome shotgun (WGS) entry which is preliminary data.</text>
</comment>
<feature type="region of interest" description="Disordered" evidence="1">
    <location>
        <begin position="108"/>
        <end position="150"/>
    </location>
</feature>
<gene>
    <name evidence="2" type="ORF">IWZ03DRAFT_437109</name>
</gene>
<sequence length="511" mass="55304">MSSTNDTKRPAAHEMHTLLRNADDITRSAASITTECRRFMAHLQKVLAGPDAQVFRQEMGEALARLLGAFDGYAAAVAKHSVAFAVAVDDAAGWVDVVKASSAAATASAFGNGGGGSSSNDEGAPCSRGEEDALISPSPSPSTTSTSTITPTSSLRTAAYAYTVVARGVNVHGNRWERRDYGPDSPHRNTFHYANADGNKVFERTLVDEIPKSGTLTSSFQQAYLLFPSSIDTYNANVMRFLIDSTSATSTDNGKNVDPTSHDISGLMDVEQSSANDEHHNAAQPSNTTAPLSTTYSDSTESTDPEMPDLVPPAGYVQATEDLPNPETHDFAANPEQTAQQFTSRDNVLNYTGSLRGYECPVPGPAGPWYHTMSPGLLRPDQRRSNGSGSSATNANTVTFGPFYSGSWIFRADGRWFWACLTEIQTCEVYGRYKVAHRLKKEGEEGVEWHQRAYEDYPGAQAFAYFFDDGSEAHENPDGSQYRVDSLGNAEYRGSDGAEWRVVPKESSTDE</sequence>
<feature type="region of interest" description="Disordered" evidence="1">
    <location>
        <begin position="273"/>
        <end position="309"/>
    </location>
</feature>
<name>A0ABR1KSV2_9PEZI</name>
<keyword evidence="3" id="KW-1185">Reference proteome</keyword>
<feature type="region of interest" description="Disordered" evidence="1">
    <location>
        <begin position="376"/>
        <end position="396"/>
    </location>
</feature>
<organism evidence="2 3">
    <name type="scientific">Phyllosticta citriasiana</name>
    <dbReference type="NCBI Taxonomy" id="595635"/>
    <lineage>
        <taxon>Eukaryota</taxon>
        <taxon>Fungi</taxon>
        <taxon>Dikarya</taxon>
        <taxon>Ascomycota</taxon>
        <taxon>Pezizomycotina</taxon>
        <taxon>Dothideomycetes</taxon>
        <taxon>Dothideomycetes incertae sedis</taxon>
        <taxon>Botryosphaeriales</taxon>
        <taxon>Phyllostictaceae</taxon>
        <taxon>Phyllosticta</taxon>
    </lineage>
</organism>
<protein>
    <submittedName>
        <fullName evidence="2">Uncharacterized protein</fullName>
    </submittedName>
</protein>
<evidence type="ECO:0000313" key="2">
    <source>
        <dbReference type="EMBL" id="KAK7520085.1"/>
    </source>
</evidence>
<dbReference type="EMBL" id="JBBPHU010000003">
    <property type="protein sequence ID" value="KAK7520085.1"/>
    <property type="molecule type" value="Genomic_DNA"/>
</dbReference>